<dbReference type="InterPro" id="IPR050342">
    <property type="entry name" value="HMGB"/>
</dbReference>
<dbReference type="EMBL" id="CM000650">
    <property type="protein sequence ID" value="EED88377.1"/>
    <property type="molecule type" value="Genomic_DNA"/>
</dbReference>
<reference evidence="5 6" key="1">
    <citation type="journal article" date="2004" name="Science">
        <title>The genome of the diatom Thalassiosira pseudonana: ecology, evolution, and metabolism.</title>
        <authorList>
            <person name="Armbrust E.V."/>
            <person name="Berges J.A."/>
            <person name="Bowler C."/>
            <person name="Green B.R."/>
            <person name="Martinez D."/>
            <person name="Putnam N.H."/>
            <person name="Zhou S."/>
            <person name="Allen A.E."/>
            <person name="Apt K.E."/>
            <person name="Bechner M."/>
            <person name="Brzezinski M.A."/>
            <person name="Chaal B.K."/>
            <person name="Chiovitti A."/>
            <person name="Davis A.K."/>
            <person name="Demarest M.S."/>
            <person name="Detter J.C."/>
            <person name="Glavina T."/>
            <person name="Goodstein D."/>
            <person name="Hadi M.Z."/>
            <person name="Hellsten U."/>
            <person name="Hildebrand M."/>
            <person name="Jenkins B.D."/>
            <person name="Jurka J."/>
            <person name="Kapitonov V.V."/>
            <person name="Kroger N."/>
            <person name="Lau W.W."/>
            <person name="Lane T.W."/>
            <person name="Larimer F.W."/>
            <person name="Lippmeier J.C."/>
            <person name="Lucas S."/>
            <person name="Medina M."/>
            <person name="Montsant A."/>
            <person name="Obornik M."/>
            <person name="Parker M.S."/>
            <person name="Palenik B."/>
            <person name="Pazour G.J."/>
            <person name="Richardson P.M."/>
            <person name="Rynearson T.A."/>
            <person name="Saito M.A."/>
            <person name="Schwartz D.C."/>
            <person name="Thamatrakoln K."/>
            <person name="Valentin K."/>
            <person name="Vardi A."/>
            <person name="Wilkerson F.P."/>
            <person name="Rokhsar D.S."/>
        </authorList>
    </citation>
    <scope>NUCLEOTIDE SEQUENCE [LARGE SCALE GENOMIC DNA]</scope>
    <source>
        <strain evidence="5 6">CCMP1335</strain>
    </source>
</reference>
<protein>
    <recommendedName>
        <fullName evidence="4">HMG box domain-containing protein</fullName>
    </recommendedName>
</protein>
<dbReference type="GO" id="GO:0003677">
    <property type="term" value="F:DNA binding"/>
    <property type="evidence" value="ECO:0007669"/>
    <property type="project" value="UniProtKB-UniRule"/>
</dbReference>
<evidence type="ECO:0000256" key="2">
    <source>
        <dbReference type="PROSITE-ProRule" id="PRU00267"/>
    </source>
</evidence>
<dbReference type="GeneID" id="7443999"/>
<organism evidence="5 6">
    <name type="scientific">Thalassiosira pseudonana</name>
    <name type="common">Marine diatom</name>
    <name type="synonym">Cyclotella nana</name>
    <dbReference type="NCBI Taxonomy" id="35128"/>
    <lineage>
        <taxon>Eukaryota</taxon>
        <taxon>Sar</taxon>
        <taxon>Stramenopiles</taxon>
        <taxon>Ochrophyta</taxon>
        <taxon>Bacillariophyta</taxon>
        <taxon>Coscinodiscophyceae</taxon>
        <taxon>Thalassiosirophycidae</taxon>
        <taxon>Thalassiosirales</taxon>
        <taxon>Thalassiosiraceae</taxon>
        <taxon>Thalassiosira</taxon>
    </lineage>
</organism>
<dbReference type="Pfam" id="PF09011">
    <property type="entry name" value="HMG_box_2"/>
    <property type="match status" value="1"/>
</dbReference>
<dbReference type="AlphaFoldDB" id="B8CCZ5"/>
<feature type="domain" description="HMG box" evidence="4">
    <location>
        <begin position="61"/>
        <end position="149"/>
    </location>
</feature>
<dbReference type="InParanoid" id="B8CCZ5"/>
<keyword evidence="1 2" id="KW-0238">DNA-binding</keyword>
<keyword evidence="6" id="KW-1185">Reference proteome</keyword>
<keyword evidence="2" id="KW-0539">Nucleus</keyword>
<feature type="compositionally biased region" description="Low complexity" evidence="3">
    <location>
        <begin position="36"/>
        <end position="51"/>
    </location>
</feature>
<dbReference type="PANTHER" id="PTHR48112">
    <property type="entry name" value="HIGH MOBILITY GROUP PROTEIN DSP1"/>
    <property type="match status" value="1"/>
</dbReference>
<dbReference type="SMART" id="SM00398">
    <property type="entry name" value="HMG"/>
    <property type="match status" value="1"/>
</dbReference>
<dbReference type="InterPro" id="IPR036910">
    <property type="entry name" value="HMG_box_dom_sf"/>
</dbReference>
<dbReference type="PROSITE" id="PS50118">
    <property type="entry name" value="HMG_BOX_2"/>
    <property type="match status" value="1"/>
</dbReference>
<evidence type="ECO:0000256" key="3">
    <source>
        <dbReference type="SAM" id="MobiDB-lite"/>
    </source>
</evidence>
<dbReference type="RefSeq" id="XP_002294022.1">
    <property type="nucleotide sequence ID" value="XM_002293986.1"/>
</dbReference>
<gene>
    <name evidence="5" type="ORF">THAPSDRAFT_24954</name>
</gene>
<dbReference type="PANTHER" id="PTHR48112:SF15">
    <property type="entry name" value="HMG BOX DOMAIN-CONTAINING PROTEIN"/>
    <property type="match status" value="1"/>
</dbReference>
<evidence type="ECO:0000313" key="5">
    <source>
        <dbReference type="EMBL" id="EED88377.1"/>
    </source>
</evidence>
<dbReference type="InterPro" id="IPR009071">
    <property type="entry name" value="HMG_box_dom"/>
</dbReference>
<sequence>MTDQINTNTNDDMFLSLWLDDNEVTNIADTCMNMNAPASKPSSKSKSSSTRATKKEDDGRPRRPRSSYNFFFQMQREAIMKQQKQVPIVVHKSMRNKHRIGKHANVGFENLARLVGENWRKVDPALKKDLECQARLDKERYKREMKAWYASRGETCVETSSKVDAVKVDDVTLTEGSLDFFSAAVAFVTPDVAPKTIVSNANANAASSANGFPALPFKDNASGEEVSKAVSTSPLSFTMCAPCNSNVPSAGDVSPTTSSSASRATFRAHVELMMTGSMMMPFNANPSVRNFFNEINDSQNFNPQQLLNAGRLVYDQYQSFIVHNQMMHQHELMMFHARQEQETRLRHADFIRRMEMHRRRDEDEDTMDVLRGLYNSRSSMSSASDAAESGLH</sequence>
<accession>B8CCZ5</accession>
<dbReference type="Proteomes" id="UP000001449">
    <property type="component" value="Chromosome 15"/>
</dbReference>
<dbReference type="HOGENOM" id="CLU_704950_0_0_1"/>
<dbReference type="SUPFAM" id="SSF47095">
    <property type="entry name" value="HMG-box"/>
    <property type="match status" value="1"/>
</dbReference>
<evidence type="ECO:0000256" key="1">
    <source>
        <dbReference type="ARBA" id="ARBA00023125"/>
    </source>
</evidence>
<dbReference type="KEGG" id="tps:THAPSDRAFT_24954"/>
<dbReference type="GO" id="GO:0005634">
    <property type="term" value="C:nucleus"/>
    <property type="evidence" value="ECO:0000318"/>
    <property type="project" value="GO_Central"/>
</dbReference>
<evidence type="ECO:0000259" key="4">
    <source>
        <dbReference type="PROSITE" id="PS50118"/>
    </source>
</evidence>
<dbReference type="eggNOG" id="ENOG502T2D4">
    <property type="taxonomic scope" value="Eukaryota"/>
</dbReference>
<dbReference type="STRING" id="35128.B8CCZ5"/>
<proteinExistence type="predicted"/>
<name>B8CCZ5_THAPS</name>
<dbReference type="PaxDb" id="35128-Thaps24954"/>
<reference evidence="5 6" key="2">
    <citation type="journal article" date="2008" name="Nature">
        <title>The Phaeodactylum genome reveals the evolutionary history of diatom genomes.</title>
        <authorList>
            <person name="Bowler C."/>
            <person name="Allen A.E."/>
            <person name="Badger J.H."/>
            <person name="Grimwood J."/>
            <person name="Jabbari K."/>
            <person name="Kuo A."/>
            <person name="Maheswari U."/>
            <person name="Martens C."/>
            <person name="Maumus F."/>
            <person name="Otillar R.P."/>
            <person name="Rayko E."/>
            <person name="Salamov A."/>
            <person name="Vandepoele K."/>
            <person name="Beszteri B."/>
            <person name="Gruber A."/>
            <person name="Heijde M."/>
            <person name="Katinka M."/>
            <person name="Mock T."/>
            <person name="Valentin K."/>
            <person name="Verret F."/>
            <person name="Berges J.A."/>
            <person name="Brownlee C."/>
            <person name="Cadoret J.P."/>
            <person name="Chiovitti A."/>
            <person name="Choi C.J."/>
            <person name="Coesel S."/>
            <person name="De Martino A."/>
            <person name="Detter J.C."/>
            <person name="Durkin C."/>
            <person name="Falciatore A."/>
            <person name="Fournet J."/>
            <person name="Haruta M."/>
            <person name="Huysman M.J."/>
            <person name="Jenkins B.D."/>
            <person name="Jiroutova K."/>
            <person name="Jorgensen R.E."/>
            <person name="Joubert Y."/>
            <person name="Kaplan A."/>
            <person name="Kroger N."/>
            <person name="Kroth P.G."/>
            <person name="La Roche J."/>
            <person name="Lindquist E."/>
            <person name="Lommer M."/>
            <person name="Martin-Jezequel V."/>
            <person name="Lopez P.J."/>
            <person name="Lucas S."/>
            <person name="Mangogna M."/>
            <person name="McGinnis K."/>
            <person name="Medlin L.K."/>
            <person name="Montsant A."/>
            <person name="Oudot-Le Secq M.P."/>
            <person name="Napoli C."/>
            <person name="Obornik M."/>
            <person name="Parker M.S."/>
            <person name="Petit J.L."/>
            <person name="Porcel B.M."/>
            <person name="Poulsen N."/>
            <person name="Robison M."/>
            <person name="Rychlewski L."/>
            <person name="Rynearson T.A."/>
            <person name="Schmutz J."/>
            <person name="Shapiro H."/>
            <person name="Siaut M."/>
            <person name="Stanley M."/>
            <person name="Sussman M.R."/>
            <person name="Taylor A.R."/>
            <person name="Vardi A."/>
            <person name="von Dassow P."/>
            <person name="Vyverman W."/>
            <person name="Willis A."/>
            <person name="Wyrwicz L.S."/>
            <person name="Rokhsar D.S."/>
            <person name="Weissenbach J."/>
            <person name="Armbrust E.V."/>
            <person name="Green B.R."/>
            <person name="Van de Peer Y."/>
            <person name="Grigoriev I.V."/>
        </authorList>
    </citation>
    <scope>NUCLEOTIDE SEQUENCE [LARGE SCALE GENOMIC DNA]</scope>
    <source>
        <strain evidence="5 6">CCMP1335</strain>
    </source>
</reference>
<dbReference type="Gene3D" id="1.10.30.10">
    <property type="entry name" value="High mobility group box domain"/>
    <property type="match status" value="1"/>
</dbReference>
<feature type="region of interest" description="Disordered" evidence="3">
    <location>
        <begin position="33"/>
        <end position="66"/>
    </location>
</feature>
<evidence type="ECO:0000313" key="6">
    <source>
        <dbReference type="Proteomes" id="UP000001449"/>
    </source>
</evidence>
<feature type="DNA-binding region" description="HMG box" evidence="2">
    <location>
        <begin position="61"/>
        <end position="149"/>
    </location>
</feature>